<keyword evidence="5 9" id="KW-0256">Endoplasmic reticulum</keyword>
<dbReference type="GO" id="GO:0005789">
    <property type="term" value="C:endoplasmic reticulum membrane"/>
    <property type="evidence" value="ECO:0007669"/>
    <property type="project" value="UniProtKB-SubCell"/>
</dbReference>
<feature type="topological domain" description="Cytoplasmic" evidence="9">
    <location>
        <begin position="174"/>
        <end position="203"/>
    </location>
</feature>
<dbReference type="PANTHER" id="PTHR42650:SF1">
    <property type="entry name" value="GUIDED ENTRY OF TAIL-ANCHORED PROTEINS FACTOR 1"/>
    <property type="match status" value="1"/>
</dbReference>
<proteinExistence type="inferred from homology"/>
<evidence type="ECO:0000256" key="6">
    <source>
        <dbReference type="ARBA" id="ARBA00022989"/>
    </source>
</evidence>
<keyword evidence="7" id="KW-0175">Coiled coil</keyword>
<dbReference type="InterPro" id="IPR027538">
    <property type="entry name" value="Get1_fungi"/>
</dbReference>
<keyword evidence="6 9" id="KW-1133">Transmembrane helix</keyword>
<evidence type="ECO:0000313" key="12">
    <source>
        <dbReference type="Proteomes" id="UP001316803"/>
    </source>
</evidence>
<dbReference type="AlphaFoldDB" id="A0AAN8EVX1"/>
<evidence type="ECO:0000256" key="2">
    <source>
        <dbReference type="ARBA" id="ARBA00010799"/>
    </source>
</evidence>
<keyword evidence="10" id="KW-0732">Signal</keyword>
<dbReference type="Gene3D" id="1.10.287.660">
    <property type="entry name" value="Helix hairpin bin"/>
    <property type="match status" value="1"/>
</dbReference>
<dbReference type="GO" id="GO:0071816">
    <property type="term" value="P:tail-anchored membrane protein insertion into ER membrane"/>
    <property type="evidence" value="ECO:0007669"/>
    <property type="project" value="InterPro"/>
</dbReference>
<feature type="chain" id="PRO_5043001133" evidence="10">
    <location>
        <begin position="25"/>
        <end position="203"/>
    </location>
</feature>
<evidence type="ECO:0000256" key="1">
    <source>
        <dbReference type="ARBA" id="ARBA00004477"/>
    </source>
</evidence>
<comment type="subcellular location">
    <subcellularLocation>
        <location evidence="1">Endoplasmic reticulum membrane</location>
        <topology evidence="1">Multi-pass membrane protein</topology>
    </subcellularLocation>
</comment>
<evidence type="ECO:0000256" key="4">
    <source>
        <dbReference type="ARBA" id="ARBA00022692"/>
    </source>
</evidence>
<dbReference type="Pfam" id="PF04420">
    <property type="entry name" value="CHD5"/>
    <property type="match status" value="1"/>
</dbReference>
<feature type="topological domain" description="Lumenal" evidence="9">
    <location>
        <begin position="1"/>
        <end position="5"/>
    </location>
</feature>
<evidence type="ECO:0000256" key="5">
    <source>
        <dbReference type="ARBA" id="ARBA00022824"/>
    </source>
</evidence>
<dbReference type="EMBL" id="JAKLMC020000003">
    <property type="protein sequence ID" value="KAK5957180.1"/>
    <property type="molecule type" value="Genomic_DNA"/>
</dbReference>
<keyword evidence="3 9" id="KW-0813">Transport</keyword>
<evidence type="ECO:0000256" key="3">
    <source>
        <dbReference type="ARBA" id="ARBA00022448"/>
    </source>
</evidence>
<dbReference type="Proteomes" id="UP001316803">
    <property type="component" value="Unassembled WGS sequence"/>
</dbReference>
<dbReference type="PANTHER" id="PTHR42650">
    <property type="entry name" value="TAIL-ANCHORED PROTEIN INSERTION RECEPTOR WRB"/>
    <property type="match status" value="1"/>
</dbReference>
<sequence length="203" mass="22802">MIVSLFAAVLLIQTLLFIINAVGAKTINEILWRFSARLPLSSSKDAQDQLRLRQEVLRLKKEMNAVSAQDNFAKWAKIRREHDKAMAAHDQKATDVSAHRQSFDSKANIARWIMTSGMQMLLQFWHAKTPVFTYPRGWLPWPVEWLLAFPRCPYGAVSINVWSMTCGTIIAMVGTEVLGIAQSQPAAAEKQKMAMGAGAQKKM</sequence>
<keyword evidence="12" id="KW-1185">Reference proteome</keyword>
<evidence type="ECO:0000256" key="10">
    <source>
        <dbReference type="SAM" id="SignalP"/>
    </source>
</evidence>
<dbReference type="GO" id="GO:0043495">
    <property type="term" value="F:protein-membrane adaptor activity"/>
    <property type="evidence" value="ECO:0007669"/>
    <property type="project" value="TreeGrafter"/>
</dbReference>
<dbReference type="GO" id="GO:0043529">
    <property type="term" value="C:GET complex"/>
    <property type="evidence" value="ECO:0007669"/>
    <property type="project" value="InterPro"/>
</dbReference>
<evidence type="ECO:0000313" key="11">
    <source>
        <dbReference type="EMBL" id="KAK5957180.1"/>
    </source>
</evidence>
<organism evidence="11 12">
    <name type="scientific">Knufia fluminis</name>
    <dbReference type="NCBI Taxonomy" id="191047"/>
    <lineage>
        <taxon>Eukaryota</taxon>
        <taxon>Fungi</taxon>
        <taxon>Dikarya</taxon>
        <taxon>Ascomycota</taxon>
        <taxon>Pezizomycotina</taxon>
        <taxon>Eurotiomycetes</taxon>
        <taxon>Chaetothyriomycetidae</taxon>
        <taxon>Chaetothyriales</taxon>
        <taxon>Trichomeriaceae</taxon>
        <taxon>Knufia</taxon>
    </lineage>
</organism>
<comment type="caution">
    <text evidence="11">The sequence shown here is derived from an EMBL/GenBank/DDBJ whole genome shotgun (WGS) entry which is preliminary data.</text>
</comment>
<gene>
    <name evidence="9 11" type="primary">GET1</name>
    <name evidence="11" type="ORF">OHC33_001551</name>
</gene>
<comment type="caution">
    <text evidence="9">Lacks conserved residue(s) required for the propagation of feature annotation.</text>
</comment>
<evidence type="ECO:0000256" key="8">
    <source>
        <dbReference type="ARBA" id="ARBA00023136"/>
    </source>
</evidence>
<keyword evidence="8 9" id="KW-0472">Membrane</keyword>
<evidence type="ECO:0000256" key="9">
    <source>
        <dbReference type="HAMAP-Rule" id="MF_03113"/>
    </source>
</evidence>
<dbReference type="HAMAP" id="MF_03113">
    <property type="entry name" value="Get1"/>
    <property type="match status" value="1"/>
</dbReference>
<protein>
    <submittedName>
        <fullName evidence="11">GET complex subunit get1</fullName>
    </submittedName>
</protein>
<dbReference type="InterPro" id="IPR029012">
    <property type="entry name" value="Helix_hairpin_bin_sf"/>
</dbReference>
<dbReference type="InterPro" id="IPR028945">
    <property type="entry name" value="Get1"/>
</dbReference>
<reference evidence="11 12" key="1">
    <citation type="submission" date="2022-12" db="EMBL/GenBank/DDBJ databases">
        <title>Genomic features and morphological characterization of a novel Knufia sp. strain isolated from spacecraft assembly facility.</title>
        <authorList>
            <person name="Teixeira M."/>
            <person name="Chander A.M."/>
            <person name="Stajich J.E."/>
            <person name="Venkateswaran K."/>
        </authorList>
    </citation>
    <scope>NUCLEOTIDE SEQUENCE [LARGE SCALE GENOMIC DNA]</scope>
    <source>
        <strain evidence="11 12">FJI-L2-BK-P2</strain>
    </source>
</reference>
<keyword evidence="4 9" id="KW-0812">Transmembrane</keyword>
<evidence type="ECO:0000256" key="7">
    <source>
        <dbReference type="ARBA" id="ARBA00023054"/>
    </source>
</evidence>
<name>A0AAN8EVX1_9EURO</name>
<comment type="similarity">
    <text evidence="2 9">Belongs to the WRB/GET1 family.</text>
</comment>
<accession>A0AAN8EVX1</accession>
<feature type="signal peptide" evidence="10">
    <location>
        <begin position="1"/>
        <end position="24"/>
    </location>
</feature>